<proteinExistence type="inferred from homology"/>
<dbReference type="EMBL" id="AFHQ01000029">
    <property type="protein sequence ID" value="EGK60656.1"/>
    <property type="molecule type" value="Genomic_DNA"/>
</dbReference>
<name>F5RL70_9FIRM</name>
<evidence type="ECO:0000259" key="2">
    <source>
        <dbReference type="Pfam" id="PF00329"/>
    </source>
</evidence>
<protein>
    <submittedName>
        <fullName evidence="3">NADH-quinone oxidoreductase subunit C</fullName>
        <ecNumber evidence="3">1.6.99.5</ecNumber>
    </submittedName>
</protein>
<dbReference type="HOGENOM" id="CLU_042628_6_3_9"/>
<keyword evidence="3" id="KW-0560">Oxidoreductase</keyword>
<dbReference type="PANTHER" id="PTHR10884:SF14">
    <property type="entry name" value="NADH DEHYDROGENASE [UBIQUINONE] IRON-SULFUR PROTEIN 3, MITOCHONDRIAL"/>
    <property type="match status" value="1"/>
</dbReference>
<sequence length="163" mass="18664">MRNDYASSEALAALKIAFPNAEYDAEASHPAVYIGAEELTVFLTFLRDDRALQLTRMENVTAVDWKDRYEMVYHLFSPTLLHWLTVKVTLAHEDAPTVPSATAVFPGVEFEEREVYDLMGITFTGHPDLRRVFHRDDFVGHPLRKDFVPPPPPNIPRIRREGI</sequence>
<keyword evidence="4" id="KW-1185">Reference proteome</keyword>
<organism evidence="3 4">
    <name type="scientific">Centipeda periodontii DSM 2778</name>
    <dbReference type="NCBI Taxonomy" id="888060"/>
    <lineage>
        <taxon>Bacteria</taxon>
        <taxon>Bacillati</taxon>
        <taxon>Bacillota</taxon>
        <taxon>Negativicutes</taxon>
        <taxon>Selenomonadales</taxon>
        <taxon>Selenomonadaceae</taxon>
        <taxon>Centipeda</taxon>
    </lineage>
</organism>
<accession>F5RL70</accession>
<evidence type="ECO:0000256" key="1">
    <source>
        <dbReference type="ARBA" id="ARBA00007569"/>
    </source>
</evidence>
<dbReference type="Pfam" id="PF00329">
    <property type="entry name" value="Complex1_30kDa"/>
    <property type="match status" value="1"/>
</dbReference>
<dbReference type="EC" id="1.6.99.5" evidence="3"/>
<evidence type="ECO:0000313" key="3">
    <source>
        <dbReference type="EMBL" id="EGK60656.1"/>
    </source>
</evidence>
<dbReference type="OrthoDB" id="9801496at2"/>
<comment type="caution">
    <text evidence="3">The sequence shown here is derived from an EMBL/GenBank/DDBJ whole genome shotgun (WGS) entry which is preliminary data.</text>
</comment>
<dbReference type="SUPFAM" id="SSF143243">
    <property type="entry name" value="Nqo5-like"/>
    <property type="match status" value="1"/>
</dbReference>
<dbReference type="eggNOG" id="COG0852">
    <property type="taxonomic scope" value="Bacteria"/>
</dbReference>
<dbReference type="InterPro" id="IPR001268">
    <property type="entry name" value="NADH_UbQ_OxRdtase_30kDa_su"/>
</dbReference>
<evidence type="ECO:0000313" key="4">
    <source>
        <dbReference type="Proteomes" id="UP000004067"/>
    </source>
</evidence>
<reference evidence="3 4" key="1">
    <citation type="submission" date="2011-04" db="EMBL/GenBank/DDBJ databases">
        <authorList>
            <person name="Muzny D."/>
            <person name="Qin X."/>
            <person name="Deng J."/>
            <person name="Jiang H."/>
            <person name="Liu Y."/>
            <person name="Qu J."/>
            <person name="Song X.-Z."/>
            <person name="Zhang L."/>
            <person name="Thornton R."/>
            <person name="Coyle M."/>
            <person name="Francisco L."/>
            <person name="Jackson L."/>
            <person name="Javaid M."/>
            <person name="Korchina V."/>
            <person name="Kovar C."/>
            <person name="Mata R."/>
            <person name="Mathew T."/>
            <person name="Ngo R."/>
            <person name="Nguyen L."/>
            <person name="Nguyen N."/>
            <person name="Okwuonu G."/>
            <person name="Ongeri F."/>
            <person name="Pham C."/>
            <person name="Simmons D."/>
            <person name="Wilczek-Boney K."/>
            <person name="Hale W."/>
            <person name="Jakkamsetti A."/>
            <person name="Pham P."/>
            <person name="Ruth R."/>
            <person name="San Lucas F."/>
            <person name="Warren J."/>
            <person name="Zhang J."/>
            <person name="Zhao Z."/>
            <person name="Zhou C."/>
            <person name="Zhu D."/>
            <person name="Lee S."/>
            <person name="Bess C."/>
            <person name="Blankenburg K."/>
            <person name="Forbes L."/>
            <person name="Fu Q."/>
            <person name="Gubbala S."/>
            <person name="Hirani K."/>
            <person name="Jayaseelan J.C."/>
            <person name="Lara F."/>
            <person name="Munidasa M."/>
            <person name="Palculict T."/>
            <person name="Patil S."/>
            <person name="Pu L.-L."/>
            <person name="Saada N."/>
            <person name="Tang L."/>
            <person name="Weissenberger G."/>
            <person name="Zhu Y."/>
            <person name="Hemphill L."/>
            <person name="Shang Y."/>
            <person name="Youmans B."/>
            <person name="Ayvaz T."/>
            <person name="Ross M."/>
            <person name="Santibanez J."/>
            <person name="Aqrawi P."/>
            <person name="Gross S."/>
            <person name="Joshi V."/>
            <person name="Fowler G."/>
            <person name="Nazareth L."/>
            <person name="Reid J."/>
            <person name="Worley K."/>
            <person name="Petrosino J."/>
            <person name="Highlander S."/>
            <person name="Gibbs R."/>
        </authorList>
    </citation>
    <scope>NUCLEOTIDE SEQUENCE [LARGE SCALE GENOMIC DNA]</scope>
    <source>
        <strain evidence="3 4">DSM 2778</strain>
    </source>
</reference>
<dbReference type="GO" id="GO:0016491">
    <property type="term" value="F:oxidoreductase activity"/>
    <property type="evidence" value="ECO:0007669"/>
    <property type="project" value="UniProtKB-KW"/>
</dbReference>
<dbReference type="GO" id="GO:0008137">
    <property type="term" value="F:NADH dehydrogenase (ubiquinone) activity"/>
    <property type="evidence" value="ECO:0007669"/>
    <property type="project" value="InterPro"/>
</dbReference>
<dbReference type="InterPro" id="IPR037232">
    <property type="entry name" value="NADH_quin_OxRdtase_su_C/D-like"/>
</dbReference>
<gene>
    <name evidence="3" type="primary">nuoC</name>
    <name evidence="3" type="ORF">HMPREF9081_1037</name>
</gene>
<comment type="similarity">
    <text evidence="1">Belongs to the complex I 30 kDa subunit family.</text>
</comment>
<feature type="domain" description="NADH:ubiquinone oxidoreductase 30kDa subunit" evidence="2">
    <location>
        <begin position="32"/>
        <end position="148"/>
    </location>
</feature>
<dbReference type="STRING" id="888060.HMPREF9081_1037"/>
<dbReference type="Gene3D" id="3.30.460.80">
    <property type="entry name" value="NADH:ubiquinone oxidoreductase, 30kDa subunit"/>
    <property type="match status" value="1"/>
</dbReference>
<dbReference type="PANTHER" id="PTHR10884">
    <property type="entry name" value="NADH DEHYDROGENASE UBIQUINONE IRON-SULFUR PROTEIN 3"/>
    <property type="match status" value="1"/>
</dbReference>
<dbReference type="AlphaFoldDB" id="F5RL70"/>
<dbReference type="RefSeq" id="WP_006305954.1">
    <property type="nucleotide sequence ID" value="NZ_GL892076.1"/>
</dbReference>
<dbReference type="Proteomes" id="UP000004067">
    <property type="component" value="Unassembled WGS sequence"/>
</dbReference>